<gene>
    <name evidence="3" type="primary">xerC_195</name>
    <name evidence="3" type="ORF">SDC9_124769</name>
</gene>
<comment type="caution">
    <text evidence="3">The sequence shown here is derived from an EMBL/GenBank/DDBJ whole genome shotgun (WGS) entry which is preliminary data.</text>
</comment>
<dbReference type="SUPFAM" id="SSF56349">
    <property type="entry name" value="DNA breaking-rejoining enzymes"/>
    <property type="match status" value="1"/>
</dbReference>
<dbReference type="GO" id="GO:0006310">
    <property type="term" value="P:DNA recombination"/>
    <property type="evidence" value="ECO:0007669"/>
    <property type="project" value="UniProtKB-KW"/>
</dbReference>
<keyword evidence="1" id="KW-0233">DNA recombination</keyword>
<reference evidence="3" key="1">
    <citation type="submission" date="2019-08" db="EMBL/GenBank/DDBJ databases">
        <authorList>
            <person name="Kucharzyk K."/>
            <person name="Murdoch R.W."/>
            <person name="Higgins S."/>
            <person name="Loffler F."/>
        </authorList>
    </citation>
    <scope>NUCLEOTIDE SEQUENCE</scope>
</reference>
<protein>
    <submittedName>
        <fullName evidence="3">Tyrosine recombinase XerC</fullName>
    </submittedName>
</protein>
<dbReference type="GO" id="GO:0015074">
    <property type="term" value="P:DNA integration"/>
    <property type="evidence" value="ECO:0007669"/>
    <property type="project" value="InterPro"/>
</dbReference>
<sequence length="139" mass="16032">MIPISGSLRDKLQDKYNNRAIKTGGSRRKKIPSKPTLPLFVFPNAKGEAYSPNNWDARVYKSFMKDLQTKYPNMQNLNLHELRHTFATNRRNDGADIFSLAKIMGHSDLNMLYKRYAHVDMDSLRKASGIEIKKSDDKE</sequence>
<evidence type="ECO:0000313" key="3">
    <source>
        <dbReference type="EMBL" id="MPM77761.1"/>
    </source>
</evidence>
<feature type="domain" description="Tyr recombinase" evidence="2">
    <location>
        <begin position="1"/>
        <end position="129"/>
    </location>
</feature>
<name>A0A645CLC0_9ZZZZ</name>
<proteinExistence type="predicted"/>
<accession>A0A645CLC0</accession>
<dbReference type="InterPro" id="IPR013762">
    <property type="entry name" value="Integrase-like_cat_sf"/>
</dbReference>
<dbReference type="GO" id="GO:0003677">
    <property type="term" value="F:DNA binding"/>
    <property type="evidence" value="ECO:0007669"/>
    <property type="project" value="InterPro"/>
</dbReference>
<dbReference type="InterPro" id="IPR002104">
    <property type="entry name" value="Integrase_catalytic"/>
</dbReference>
<dbReference type="Gene3D" id="1.10.443.10">
    <property type="entry name" value="Intergrase catalytic core"/>
    <property type="match status" value="1"/>
</dbReference>
<dbReference type="PROSITE" id="PS51898">
    <property type="entry name" value="TYR_RECOMBINASE"/>
    <property type="match status" value="1"/>
</dbReference>
<dbReference type="InterPro" id="IPR011010">
    <property type="entry name" value="DNA_brk_join_enz"/>
</dbReference>
<evidence type="ECO:0000259" key="2">
    <source>
        <dbReference type="PROSITE" id="PS51898"/>
    </source>
</evidence>
<dbReference type="AlphaFoldDB" id="A0A645CLC0"/>
<dbReference type="Pfam" id="PF00589">
    <property type="entry name" value="Phage_integrase"/>
    <property type="match status" value="1"/>
</dbReference>
<evidence type="ECO:0000256" key="1">
    <source>
        <dbReference type="ARBA" id="ARBA00023172"/>
    </source>
</evidence>
<dbReference type="EMBL" id="VSSQ01028158">
    <property type="protein sequence ID" value="MPM77761.1"/>
    <property type="molecule type" value="Genomic_DNA"/>
</dbReference>
<organism evidence="3">
    <name type="scientific">bioreactor metagenome</name>
    <dbReference type="NCBI Taxonomy" id="1076179"/>
    <lineage>
        <taxon>unclassified sequences</taxon>
        <taxon>metagenomes</taxon>
        <taxon>ecological metagenomes</taxon>
    </lineage>
</organism>